<name>A0AAP0HVG8_9MAGN</name>
<reference evidence="2 3" key="1">
    <citation type="submission" date="2024-01" db="EMBL/GenBank/DDBJ databases">
        <title>Genome assemblies of Stephania.</title>
        <authorList>
            <person name="Yang L."/>
        </authorList>
    </citation>
    <scope>NUCLEOTIDE SEQUENCE [LARGE SCALE GENOMIC DNA]</scope>
    <source>
        <strain evidence="2">QJT</strain>
        <tissue evidence="2">Leaf</tissue>
    </source>
</reference>
<dbReference type="AlphaFoldDB" id="A0AAP0HVG8"/>
<sequence>MRWFDDSDSDSDSVSGSDSANTDLCPMGARQEKARLRLLIAVVAMEGIAEKTKKQKTAFWFCCCCFVFWESC</sequence>
<evidence type="ECO:0000313" key="2">
    <source>
        <dbReference type="EMBL" id="KAK9097560.1"/>
    </source>
</evidence>
<gene>
    <name evidence="2" type="ORF">Sjap_023057</name>
</gene>
<feature type="compositionally biased region" description="Acidic residues" evidence="1">
    <location>
        <begin position="1"/>
        <end position="11"/>
    </location>
</feature>
<organism evidence="2 3">
    <name type="scientific">Stephania japonica</name>
    <dbReference type="NCBI Taxonomy" id="461633"/>
    <lineage>
        <taxon>Eukaryota</taxon>
        <taxon>Viridiplantae</taxon>
        <taxon>Streptophyta</taxon>
        <taxon>Embryophyta</taxon>
        <taxon>Tracheophyta</taxon>
        <taxon>Spermatophyta</taxon>
        <taxon>Magnoliopsida</taxon>
        <taxon>Ranunculales</taxon>
        <taxon>Menispermaceae</taxon>
        <taxon>Menispermoideae</taxon>
        <taxon>Cissampelideae</taxon>
        <taxon>Stephania</taxon>
    </lineage>
</organism>
<dbReference type="Proteomes" id="UP001417504">
    <property type="component" value="Unassembled WGS sequence"/>
</dbReference>
<accession>A0AAP0HVG8</accession>
<feature type="region of interest" description="Disordered" evidence="1">
    <location>
        <begin position="1"/>
        <end position="26"/>
    </location>
</feature>
<evidence type="ECO:0000256" key="1">
    <source>
        <dbReference type="SAM" id="MobiDB-lite"/>
    </source>
</evidence>
<dbReference type="EMBL" id="JBBNAE010000009">
    <property type="protein sequence ID" value="KAK9097560.1"/>
    <property type="molecule type" value="Genomic_DNA"/>
</dbReference>
<protein>
    <submittedName>
        <fullName evidence="2">Uncharacterized protein</fullName>
    </submittedName>
</protein>
<proteinExistence type="predicted"/>
<evidence type="ECO:0000313" key="3">
    <source>
        <dbReference type="Proteomes" id="UP001417504"/>
    </source>
</evidence>
<keyword evidence="3" id="KW-1185">Reference proteome</keyword>
<comment type="caution">
    <text evidence="2">The sequence shown here is derived from an EMBL/GenBank/DDBJ whole genome shotgun (WGS) entry which is preliminary data.</text>
</comment>